<dbReference type="AlphaFoldDB" id="A0A454CM05"/>
<proteinExistence type="predicted"/>
<protein>
    <submittedName>
        <fullName evidence="2">Uncharacterized protein</fullName>
    </submittedName>
</protein>
<dbReference type="Proteomes" id="UP000008367">
    <property type="component" value="Unassembled WGS sequence"/>
</dbReference>
<feature type="compositionally biased region" description="Basic and acidic residues" evidence="1">
    <location>
        <begin position="23"/>
        <end position="33"/>
    </location>
</feature>
<evidence type="ECO:0000313" key="2">
    <source>
        <dbReference type="EMBL" id="EKM20352.1"/>
    </source>
</evidence>
<dbReference type="EMBL" id="AJSR01002930">
    <property type="protein sequence ID" value="EKM20352.1"/>
    <property type="molecule type" value="Genomic_DNA"/>
</dbReference>
<reference evidence="2 3" key="1">
    <citation type="submission" date="2012-10" db="EMBL/GenBank/DDBJ databases">
        <title>Genome sequence of Vibrio Cholerae HENC-02.</title>
        <authorList>
            <person name="Eppinger M."/>
            <person name="Hasan N.A."/>
            <person name="Sengamalay N."/>
            <person name="Hine E."/>
            <person name="Su Q."/>
            <person name="Daugherty S.C."/>
            <person name="Young S."/>
            <person name="Sadzewicz L."/>
            <person name="Tallon L."/>
            <person name="Cebula T.A."/>
            <person name="Ravel J."/>
            <person name="Colwell R.R."/>
        </authorList>
    </citation>
    <scope>NUCLEOTIDE SEQUENCE [LARGE SCALE GENOMIC DNA]</scope>
    <source>
        <strain evidence="2 3">HENC-02</strain>
    </source>
</reference>
<name>A0A454CM05_VIBHA</name>
<organism evidence="2 3">
    <name type="scientific">Vibrio harveyi</name>
    <name type="common">Beneckea harveyi</name>
    <dbReference type="NCBI Taxonomy" id="669"/>
    <lineage>
        <taxon>Bacteria</taxon>
        <taxon>Pseudomonadati</taxon>
        <taxon>Pseudomonadota</taxon>
        <taxon>Gammaproteobacteria</taxon>
        <taxon>Vibrionales</taxon>
        <taxon>Vibrionaceae</taxon>
        <taxon>Vibrio</taxon>
    </lineage>
</organism>
<sequence length="47" mass="5607">MELTTLEKTSFQRVNRLLYQQTHRAELQPKTDSRLPCTDSTKEQNNR</sequence>
<feature type="region of interest" description="Disordered" evidence="1">
    <location>
        <begin position="23"/>
        <end position="47"/>
    </location>
</feature>
<evidence type="ECO:0000313" key="3">
    <source>
        <dbReference type="Proteomes" id="UP000008367"/>
    </source>
</evidence>
<accession>A0A454CM05</accession>
<comment type="caution">
    <text evidence="2">The sequence shown here is derived from an EMBL/GenBank/DDBJ whole genome shotgun (WGS) entry which is preliminary data.</text>
</comment>
<evidence type="ECO:0000256" key="1">
    <source>
        <dbReference type="SAM" id="MobiDB-lite"/>
    </source>
</evidence>
<gene>
    <name evidence="2" type="ORF">VCHENC02_0554</name>
</gene>